<dbReference type="PANTHER" id="PTHR21859:SF55">
    <property type="entry name" value="SPERMATOGENESIS-ASSOCIATED PROTEIN 31A1-RELATED"/>
    <property type="match status" value="1"/>
</dbReference>
<name>A0A4X1VIS9_PIG</name>
<dbReference type="Proteomes" id="UP000314985">
    <property type="component" value="Chromosome 14"/>
</dbReference>
<dbReference type="Ensembl" id="ENSSSCT00070048994.1">
    <property type="protein sequence ID" value="ENSSSCP00070041375.1"/>
    <property type="gene ID" value="ENSSSCG00070024554.1"/>
</dbReference>
<reference evidence="3" key="2">
    <citation type="submission" date="2025-05" db="UniProtKB">
        <authorList>
            <consortium name="Ensembl"/>
        </authorList>
    </citation>
    <scope>IDENTIFICATION</scope>
</reference>
<feature type="region of interest" description="Disordered" evidence="2">
    <location>
        <begin position="251"/>
        <end position="330"/>
    </location>
</feature>
<feature type="region of interest" description="Disordered" evidence="2">
    <location>
        <begin position="157"/>
        <end position="202"/>
    </location>
</feature>
<reference evidence="3 4" key="1">
    <citation type="submission" date="2017-08" db="EMBL/GenBank/DDBJ databases">
        <title>USMARCv1.0.</title>
        <authorList>
            <person name="Hannum G.I."/>
            <person name="Koren S."/>
            <person name="Schroeder S.G."/>
            <person name="Chin S.C."/>
            <person name="Nonneman D.J."/>
            <person name="Becker S.A."/>
            <person name="Rosen B.D."/>
            <person name="Bickhart D.M."/>
            <person name="Putnam N.H."/>
            <person name="Green R.E."/>
            <person name="Tuggle C.K."/>
            <person name="Liu H."/>
            <person name="Rohrer G.A."/>
            <person name="Warr A."/>
            <person name="Hall R."/>
            <person name="Kim K."/>
            <person name="Hume D.A."/>
            <person name="Talbot R."/>
            <person name="Chow W."/>
            <person name="Howe K."/>
            <person name="Schwartz A.S."/>
            <person name="Watson M."/>
            <person name="Archibald A.L."/>
            <person name="Phillippy A.M."/>
            <person name="Smith T.P.L."/>
        </authorList>
    </citation>
    <scope>NUCLEOTIDE SEQUENCE [LARGE SCALE GENOMIC DNA]</scope>
</reference>
<dbReference type="PANTHER" id="PTHR21859">
    <property type="entry name" value="ACROSOME-SPECIFIC PROTEIN"/>
    <property type="match status" value="1"/>
</dbReference>
<feature type="compositionally biased region" description="Polar residues" evidence="2">
    <location>
        <begin position="18"/>
        <end position="32"/>
    </location>
</feature>
<evidence type="ECO:0000313" key="3">
    <source>
        <dbReference type="Ensembl" id="ENSSSCP00070041375.1"/>
    </source>
</evidence>
<evidence type="ECO:0000256" key="1">
    <source>
        <dbReference type="ARBA" id="ARBA00035009"/>
    </source>
</evidence>
<dbReference type="Ensembl" id="ENSSSCT00025063493.1">
    <property type="protein sequence ID" value="ENSSSCP00025027057.1"/>
    <property type="gene ID" value="ENSSSCG00025046713.1"/>
</dbReference>
<comment type="similarity">
    <text evidence="1">Belongs to the SPATA31 family.</text>
</comment>
<organism evidence="3 4">
    <name type="scientific">Sus scrofa</name>
    <name type="common">Pig</name>
    <dbReference type="NCBI Taxonomy" id="9823"/>
    <lineage>
        <taxon>Eukaryota</taxon>
        <taxon>Metazoa</taxon>
        <taxon>Chordata</taxon>
        <taxon>Craniata</taxon>
        <taxon>Vertebrata</taxon>
        <taxon>Euteleostomi</taxon>
        <taxon>Mammalia</taxon>
        <taxon>Eutheria</taxon>
        <taxon>Laurasiatheria</taxon>
        <taxon>Artiodactyla</taxon>
        <taxon>Suina</taxon>
        <taxon>Suidae</taxon>
        <taxon>Sus</taxon>
    </lineage>
</organism>
<feature type="compositionally biased region" description="Low complexity" evidence="2">
    <location>
        <begin position="52"/>
        <end position="62"/>
    </location>
</feature>
<feature type="compositionally biased region" description="Basic and acidic residues" evidence="2">
    <location>
        <begin position="85"/>
        <end position="102"/>
    </location>
</feature>
<sequence length="347" mass="38008">METGEDPAGEVILGPSVLANSQTSESSLSNVQREYASEDRPASQVPYDLKGSEQSSQGQQKSIKPKLRDPYNSQDWLLSEDDDETKGQREMRQPEEYEEKFSGLRASQANGVNHPPKIKERGESLGNKDLQFSPGKEQILLESNFRRRMKHFLQCVNPHKKGKGTETVLQKGKPVSLTAPGQQPVKGRSGDPEAEVTGTVTGQHLGEQLGLRQDLQPSELNQHTQQLQPPAGGQSNHQKVCAFLEQKRLLRNRVHGRQTTPKDHSSLNSGGTKDKGSKWTSPPKDLETPGRPHQQGPTVAGTSGHLHHHPTCSLQKCASAGQPGCAPQAFPGRKIQSMLRKPVSPSC</sequence>
<protein>
    <submittedName>
        <fullName evidence="3">Uncharacterized protein</fullName>
    </submittedName>
</protein>
<feature type="region of interest" description="Disordered" evidence="2">
    <location>
        <begin position="1"/>
        <end position="131"/>
    </location>
</feature>
<evidence type="ECO:0000313" key="4">
    <source>
        <dbReference type="Proteomes" id="UP000314985"/>
    </source>
</evidence>
<dbReference type="AlphaFoldDB" id="A0A4X1VIS9"/>
<dbReference type="Proteomes" id="UP000694727">
    <property type="component" value="Unplaced"/>
</dbReference>
<accession>A0A4X1VIS9</accession>
<proteinExistence type="inferred from homology"/>
<evidence type="ECO:0000256" key="2">
    <source>
        <dbReference type="SAM" id="MobiDB-lite"/>
    </source>
</evidence>